<reference evidence="3" key="1">
    <citation type="submission" date="2018-02" db="EMBL/GenBank/DDBJ databases">
        <title>Rhizophora mucronata_Transcriptome.</title>
        <authorList>
            <person name="Meera S.P."/>
            <person name="Sreeshan A."/>
            <person name="Augustine A."/>
        </authorList>
    </citation>
    <scope>NUCLEOTIDE SEQUENCE</scope>
    <source>
        <tissue evidence="3">Leaf</tissue>
    </source>
</reference>
<evidence type="ECO:0000256" key="1">
    <source>
        <dbReference type="SAM" id="MobiDB-lite"/>
    </source>
</evidence>
<protein>
    <submittedName>
        <fullName evidence="3">MADS-box protein SVP</fullName>
    </submittedName>
</protein>
<dbReference type="InterPro" id="IPR002487">
    <property type="entry name" value="TF_Kbox"/>
</dbReference>
<accession>A0A2P2JQN1</accession>
<feature type="domain" description="K-box" evidence="2">
    <location>
        <begin position="26"/>
        <end position="116"/>
    </location>
</feature>
<dbReference type="Pfam" id="PF01486">
    <property type="entry name" value="K-box"/>
    <property type="match status" value="1"/>
</dbReference>
<evidence type="ECO:0000259" key="2">
    <source>
        <dbReference type="PROSITE" id="PS51297"/>
    </source>
</evidence>
<dbReference type="GO" id="GO:0003700">
    <property type="term" value="F:DNA-binding transcription factor activity"/>
    <property type="evidence" value="ECO:0007669"/>
    <property type="project" value="InterPro"/>
</dbReference>
<dbReference type="PROSITE" id="PS51297">
    <property type="entry name" value="K_BOX"/>
    <property type="match status" value="1"/>
</dbReference>
<dbReference type="GO" id="GO:0005634">
    <property type="term" value="C:nucleus"/>
    <property type="evidence" value="ECO:0007669"/>
    <property type="project" value="InterPro"/>
</dbReference>
<feature type="region of interest" description="Disordered" evidence="1">
    <location>
        <begin position="143"/>
        <end position="167"/>
    </location>
</feature>
<evidence type="ECO:0000313" key="3">
    <source>
        <dbReference type="EMBL" id="MBW95781.1"/>
    </source>
</evidence>
<dbReference type="AlphaFoldDB" id="A0A2P2JQN1"/>
<organism evidence="3">
    <name type="scientific">Rhizophora mucronata</name>
    <name type="common">Asiatic mangrove</name>
    <dbReference type="NCBI Taxonomy" id="61149"/>
    <lineage>
        <taxon>Eukaryota</taxon>
        <taxon>Viridiplantae</taxon>
        <taxon>Streptophyta</taxon>
        <taxon>Embryophyta</taxon>
        <taxon>Tracheophyta</taxon>
        <taxon>Spermatophyta</taxon>
        <taxon>Magnoliopsida</taxon>
        <taxon>eudicotyledons</taxon>
        <taxon>Gunneridae</taxon>
        <taxon>Pentapetalae</taxon>
        <taxon>rosids</taxon>
        <taxon>fabids</taxon>
        <taxon>Malpighiales</taxon>
        <taxon>Rhizophoraceae</taxon>
        <taxon>Rhizophora</taxon>
    </lineage>
</organism>
<proteinExistence type="predicted"/>
<dbReference type="EMBL" id="GGEC01015298">
    <property type="protein sequence ID" value="MBW95781.1"/>
    <property type="molecule type" value="Transcribed_RNA"/>
</dbReference>
<sequence>MKQILERHSLQSKNLEKLEEPSLELQLVENSNCSRMSKEVAEKSHHLRQMRGEELQGLTLEDLQQLETSLEAGLSRVIQKKGEKIMKEICDLQTKGMQLMEENEHLRQQVEEITNGGKQVAAESENVIYEEWQSSESVTNVCNSNGTPHDYESSDTSLKLGLPYSGK</sequence>
<name>A0A2P2JQN1_RHIMU</name>